<keyword evidence="4" id="KW-1185">Reference proteome</keyword>
<comment type="caution">
    <text evidence="3">The sequence shown here is derived from an EMBL/GenBank/DDBJ whole genome shotgun (WGS) entry which is preliminary data.</text>
</comment>
<evidence type="ECO:0000313" key="3">
    <source>
        <dbReference type="EMBL" id="ODN66021.1"/>
    </source>
</evidence>
<dbReference type="AlphaFoldDB" id="A0A1E3GRJ3"/>
<dbReference type="PANTHER" id="PTHR38690">
    <property type="entry name" value="PROTEASE-RELATED"/>
    <property type="match status" value="1"/>
</dbReference>
<sequence length="1269" mass="140629">MALLHRSLHIVGRQVTNITALLVVVLLVCFGLAYWLSSAIAERKDEIAAWATEKTGYPIQIGEAGLYWFDLFPKLMVTDIAVMQAEPNVEELFTAKELYIGLDLIASLQQRQLVVDSARLSGLKLGIQRSPDGTISLIGLQGKTANENLVDSEIDWLEQLKSWRDIELLSAEIQFEDLLQPQFSGLYQVNQLAFIQAKKSKLIGDVQLPNHLGQQLSFTVDAVLTADGLASWQIDELDASQLQLAALLQDKQLDDVSLLRGRADITIDTSSIVKKQWRGQVQFSDVSLANLNKPDVEPLNIDAISGQFNWQGDAAAWQLNANPIQLTIEGDSWPQSTFNLQFSSEQGWEAESSYLRLSDATALALLSQTAPEFLTQYQPAGDIRELQLQLNNQNELLSVKMLVDEFASQPVEDIPGVTGLSLQVEWEPSYAKVLVNSRNLTIFAPSWLPEAIYFDVAEANIDWQQDEDHWQFKLSEMNIWNNDLSLRGKIGIEQQSDSTLADIDMQMLDVAVAKWLTYVPRSILDPAYLAWAEDAYTSGQIETGTLRLKGDLSEFPFKDDDSANEFEFALNVVDVGLNYGEGWPMLESINGQVLSSGNNLKILPRSGKIAGFNFVDVKADINNVYQGKPVLDLKGFLSGSTLDALGFLQASPLSPRYGEITNWVKAQGNSNIDLKLKIPLLDPDATDVEGYVSFESSQLSLETLPGMPIEDVKGKLFFNNDGVNAQAITATVFSRPVTVDVIPQAESTLVTAKGEVDVLQLAELWQGEMPGFVRGITRYQADIEIREKSMGDFETDIQVTSELTGLTIDAPEPLGKTATESRLLNIRLDQDPQQRSLIHVNYDDTLHALWLVQDPARAEITIGIADPQLPTSGIRLRGRFNELSISDWTQWQQQWLADLPATENTDNWPAVEIELAADSLQFNQWTLSDVQSKAFQRNQIWQLEIQSRQLRGDIRWPMDATLLPTLHFDFVDLQLPASSNDNAGRKKFSSDLWPSFQLNIDNLTVDGMQLGRVQAKALQQGNRWVLENATLQSAVLQANLDGVWQKSESADNSQLNLQLSSNDLAGLFMDLGYQPAVQSNQVNVTGQFSWPDEPLNLSLAELQGKLNLQVNNGQLVDVEPGAAGRIFGLMSFAAIPRRLALDFSDFFGKGFAFRQISGDFDFANGLAVTNNLTMRGESATIDVSGPINIVDRTYHQTVVVTPKVSSTLPLAGAVAGGPVGLGVGTAIYLVDRIAGRLFDRDLVDMISYRYRLTGTWDEPDLSLNRPETP</sequence>
<organism evidence="3 4">
    <name type="scientific">Methylophaga muralis</name>
    <dbReference type="NCBI Taxonomy" id="291169"/>
    <lineage>
        <taxon>Bacteria</taxon>
        <taxon>Pseudomonadati</taxon>
        <taxon>Pseudomonadota</taxon>
        <taxon>Gammaproteobacteria</taxon>
        <taxon>Thiotrichales</taxon>
        <taxon>Piscirickettsiaceae</taxon>
        <taxon>Methylophaga</taxon>
    </lineage>
</organism>
<dbReference type="InterPro" id="IPR025263">
    <property type="entry name" value="YhdP_central"/>
</dbReference>
<dbReference type="PANTHER" id="PTHR38690:SF1">
    <property type="entry name" value="PROTEASE"/>
    <property type="match status" value="1"/>
</dbReference>
<proteinExistence type="predicted"/>
<gene>
    <name evidence="3" type="ORF">A9E74_02248</name>
</gene>
<reference evidence="3 4" key="1">
    <citation type="submission" date="2016-07" db="EMBL/GenBank/DDBJ databases">
        <title>Draft Genome Sequence of Methylophaga muralis Bur 1.</title>
        <authorList>
            <person name="Vasilenko O.V."/>
            <person name="Doronina N.V."/>
            <person name="Shmareva M.N."/>
            <person name="Tarlachkov S.V."/>
            <person name="Mustakhimov I."/>
            <person name="Trotsenko Y.A."/>
        </authorList>
    </citation>
    <scope>NUCLEOTIDE SEQUENCE [LARGE SCALE GENOMIC DNA]</scope>
    <source>
        <strain evidence="3 4">Bur 1</strain>
    </source>
</reference>
<protein>
    <recommendedName>
        <fullName evidence="2">YhdP central domain-containing protein</fullName>
    </recommendedName>
</protein>
<dbReference type="Pfam" id="PF13116">
    <property type="entry name" value="YhdP"/>
    <property type="match status" value="1"/>
</dbReference>
<evidence type="ECO:0000259" key="2">
    <source>
        <dbReference type="Pfam" id="PF13116"/>
    </source>
</evidence>
<accession>A0A1E3GRJ3</accession>
<dbReference type="InterPro" id="IPR011836">
    <property type="entry name" value="YhdP"/>
</dbReference>
<evidence type="ECO:0000313" key="4">
    <source>
        <dbReference type="Proteomes" id="UP000094379"/>
    </source>
</evidence>
<feature type="transmembrane region" description="Helical" evidence="1">
    <location>
        <begin position="15"/>
        <end position="36"/>
    </location>
</feature>
<keyword evidence="1" id="KW-1133">Transmembrane helix</keyword>
<dbReference type="Proteomes" id="UP000094379">
    <property type="component" value="Unassembled WGS sequence"/>
</dbReference>
<dbReference type="PATRIC" id="fig|291169.3.peg.2257"/>
<evidence type="ECO:0000256" key="1">
    <source>
        <dbReference type="SAM" id="Phobius"/>
    </source>
</evidence>
<dbReference type="RefSeq" id="WP_069296646.1">
    <property type="nucleotide sequence ID" value="NZ_MCRI01000030.1"/>
</dbReference>
<dbReference type="EMBL" id="MCRI01000030">
    <property type="protein sequence ID" value="ODN66021.1"/>
    <property type="molecule type" value="Genomic_DNA"/>
</dbReference>
<keyword evidence="1" id="KW-0812">Transmembrane</keyword>
<keyword evidence="1" id="KW-0472">Membrane</keyword>
<dbReference type="STRING" id="291169.A9E74_02248"/>
<dbReference type="NCBIfam" id="TIGR02099">
    <property type="entry name" value="YhdP family protein"/>
    <property type="match status" value="1"/>
</dbReference>
<name>A0A1E3GRJ3_9GAMM</name>
<feature type="domain" description="YhdP central" evidence="2">
    <location>
        <begin position="13"/>
        <end position="1260"/>
    </location>
</feature>